<evidence type="ECO:0000313" key="1">
    <source>
        <dbReference type="EMBL" id="AXC14449.1"/>
    </source>
</evidence>
<keyword evidence="2" id="KW-1185">Reference proteome</keyword>
<organism evidence="1 2">
    <name type="scientific">Acidisarcina polymorpha</name>
    <dbReference type="NCBI Taxonomy" id="2211140"/>
    <lineage>
        <taxon>Bacteria</taxon>
        <taxon>Pseudomonadati</taxon>
        <taxon>Acidobacteriota</taxon>
        <taxon>Terriglobia</taxon>
        <taxon>Terriglobales</taxon>
        <taxon>Acidobacteriaceae</taxon>
        <taxon>Acidisarcina</taxon>
    </lineage>
</organism>
<sequence length="73" mass="8509">MRVLREHSRAAFCSDNISLRWMPIDALRLYLANAKHYSTRWRMLRTADRLVNSLDSVSAIAPSCAMTRRALWD</sequence>
<dbReference type="EMBL" id="CP030840">
    <property type="protein sequence ID" value="AXC14449.1"/>
    <property type="molecule type" value="Genomic_DNA"/>
</dbReference>
<accession>A0A2Z5G654</accession>
<reference evidence="1 2" key="1">
    <citation type="journal article" date="2018" name="Front. Microbiol.">
        <title>Hydrolytic Capabilities as a Key to Environmental Success: Chitinolytic and Cellulolytic Acidobacteria From Acidic Sub-arctic Soils and Boreal Peatlands.</title>
        <authorList>
            <person name="Belova S.E."/>
            <person name="Ravin N.V."/>
            <person name="Pankratov T.A."/>
            <person name="Rakitin A.L."/>
            <person name="Ivanova A.A."/>
            <person name="Beletsky A.V."/>
            <person name="Mardanov A.V."/>
            <person name="Sinninghe Damste J.S."/>
            <person name="Dedysh S.N."/>
        </authorList>
    </citation>
    <scope>NUCLEOTIDE SEQUENCE [LARGE SCALE GENOMIC DNA]</scope>
    <source>
        <strain evidence="1 2">SBC82</strain>
    </source>
</reference>
<proteinExistence type="predicted"/>
<gene>
    <name evidence="1" type="ORF">ACPOL_5195</name>
</gene>
<dbReference type="RefSeq" id="WP_114209222.1">
    <property type="nucleotide sequence ID" value="NZ_CP030840.1"/>
</dbReference>
<dbReference type="KEGG" id="abas:ACPOL_5195"/>
<dbReference type="Proteomes" id="UP000253606">
    <property type="component" value="Chromosome"/>
</dbReference>
<dbReference type="AlphaFoldDB" id="A0A2Z5G654"/>
<name>A0A2Z5G654_9BACT</name>
<evidence type="ECO:0000313" key="2">
    <source>
        <dbReference type="Proteomes" id="UP000253606"/>
    </source>
</evidence>
<protein>
    <submittedName>
        <fullName evidence="1">Uncharacterized protein</fullName>
    </submittedName>
</protein>